<name>A0A336LQ95_CULSO</name>
<evidence type="ECO:0000313" key="7">
    <source>
        <dbReference type="EMBL" id="SSX20226.1"/>
    </source>
</evidence>
<dbReference type="InterPro" id="IPR019775">
    <property type="entry name" value="WD40_repeat_CS"/>
</dbReference>
<dbReference type="PRINTS" id="PR00320">
    <property type="entry name" value="GPROTEINBRPT"/>
</dbReference>
<evidence type="ECO:0000256" key="5">
    <source>
        <dbReference type="PROSITE-ProRule" id="PRU00221"/>
    </source>
</evidence>
<dbReference type="SMART" id="SM00320">
    <property type="entry name" value="WD40"/>
    <property type="match status" value="13"/>
</dbReference>
<feature type="repeat" description="WD" evidence="5">
    <location>
        <begin position="555"/>
        <end position="596"/>
    </location>
</feature>
<protein>
    <submittedName>
        <fullName evidence="7">CSON000914 protein</fullName>
    </submittedName>
</protein>
<dbReference type="PANTHER" id="PTHR19854">
    <property type="entry name" value="TRANSDUCIN BETA-LIKE 3"/>
    <property type="match status" value="1"/>
</dbReference>
<dbReference type="PROSITE" id="PS00678">
    <property type="entry name" value="WD_REPEATS_1"/>
    <property type="match status" value="2"/>
</dbReference>
<proteinExistence type="predicted"/>
<feature type="repeat" description="WD" evidence="5">
    <location>
        <begin position="420"/>
        <end position="461"/>
    </location>
</feature>
<feature type="repeat" description="WD" evidence="5">
    <location>
        <begin position="100"/>
        <end position="132"/>
    </location>
</feature>
<gene>
    <name evidence="7" type="primary">CSON000914</name>
</gene>
<feature type="repeat" description="WD" evidence="5">
    <location>
        <begin position="471"/>
        <end position="512"/>
    </location>
</feature>
<dbReference type="PANTHER" id="PTHR19854:SF15">
    <property type="entry name" value="TRANSDUCIN BETA-LIKE PROTEIN 3"/>
    <property type="match status" value="1"/>
</dbReference>
<dbReference type="GO" id="GO:0000472">
    <property type="term" value="P:endonucleolytic cleavage to generate mature 5'-end of SSU-rRNA from (SSU-rRNA, 5.8S rRNA, LSU-rRNA)"/>
    <property type="evidence" value="ECO:0007669"/>
    <property type="project" value="TreeGrafter"/>
</dbReference>
<feature type="repeat" description="WD" evidence="5">
    <location>
        <begin position="376"/>
        <end position="407"/>
    </location>
</feature>
<feature type="domain" description="U3 small nucleolar RNA-associated protein 13 C-terminal" evidence="6">
    <location>
        <begin position="650"/>
        <end position="780"/>
    </location>
</feature>
<evidence type="ECO:0000256" key="1">
    <source>
        <dbReference type="ARBA" id="ARBA00004604"/>
    </source>
</evidence>
<accession>A0A336LQ95</accession>
<dbReference type="Pfam" id="PF00400">
    <property type="entry name" value="WD40"/>
    <property type="match status" value="8"/>
</dbReference>
<reference evidence="7" key="1">
    <citation type="submission" date="2018-07" db="EMBL/GenBank/DDBJ databases">
        <authorList>
            <person name="Quirk P.G."/>
            <person name="Krulwich T.A."/>
        </authorList>
    </citation>
    <scope>NUCLEOTIDE SEQUENCE</scope>
</reference>
<dbReference type="EMBL" id="UFQT01000114">
    <property type="protein sequence ID" value="SSX20226.1"/>
    <property type="molecule type" value="Genomic_DNA"/>
</dbReference>
<dbReference type="Gene3D" id="2.130.10.10">
    <property type="entry name" value="YVTN repeat-like/Quinoprotein amine dehydrogenase"/>
    <property type="match status" value="4"/>
</dbReference>
<evidence type="ECO:0000256" key="4">
    <source>
        <dbReference type="ARBA" id="ARBA00023242"/>
    </source>
</evidence>
<keyword evidence="3" id="KW-0677">Repeat</keyword>
<keyword evidence="4" id="KW-0539">Nucleus</keyword>
<dbReference type="AlphaFoldDB" id="A0A336LQ95"/>
<keyword evidence="2 5" id="KW-0853">WD repeat</keyword>
<feature type="repeat" description="WD" evidence="5">
    <location>
        <begin position="513"/>
        <end position="554"/>
    </location>
</feature>
<dbReference type="InterPro" id="IPR001680">
    <property type="entry name" value="WD40_rpt"/>
</dbReference>
<dbReference type="Pfam" id="PF08625">
    <property type="entry name" value="Utp13"/>
    <property type="match status" value="1"/>
</dbReference>
<sequence length="794" mass="89808">MKEVFELEKEFGAFYTGGKVAWSSDASKLYCQDGAKINTVEIMSLSITNSFGNQVDEEVLDDQIYTFDLSPKNDFLVSAHKSGLLKLWRTSDFKIIKIWKSLHQGPILQIQFNDSQSLVASAGIDGVVKLWKSELHVCVASLRGCHGVISALKFSKSSVESEYIIACGDDYIINAYDTRNGSMKKQFKNHCSTVTDFAFTLDNQFMISSGRDKVLNLWNFEKCIHIRTIPVYERVESLYVLSFSSPFLSNVKDAKDGIYVLYGGEEGNIKIWDVKNCKIIYKQENMVEISDRANSKQSINNIIYNEILSKVAIVTVDHNISIYDAETFTCQKHLTGFNDEILDLILVGSKDEYLVMATNSMDIKVFDRKSMNCKLLKGHMDIVLALSGHKSWFISSGKDCSVKVWKVHPTNFEFTCMATGTRHTAAIGAIDLSKECAFFVSGSQDKCIKMWKLIKEKTNSENYHLQCTNSQLAHEKDINSIKISPNNKFVATGSQDKTAKLWDTQTFQLIHVFHGHRRGIWTVQFSPVDQILLSTSADFTIRLWSLSDATCLKTFESHESSVLKANFITEGMQIVSTGADGLIKCWNIKSSECVQTLDKHLSRIWALAISSDESFFYTGGADSILSLWKDVTAEKKCQQISRMQEAILEDQNLANLINQKKMFKALKLALKIDRPATSLKILNNIIKQNEAGLEEAISNLSDSCKEALFKHAVNWNTNGRNTIAAQIVINSLLSDILIQKFDVKGLKSIIEETLPYTERHFKRLSQYYKEIQILNYTLKCTQPHIDIKIEEETD</sequence>
<dbReference type="GO" id="GO:0032040">
    <property type="term" value="C:small-subunit processome"/>
    <property type="evidence" value="ECO:0007669"/>
    <property type="project" value="InterPro"/>
</dbReference>
<organism evidence="7">
    <name type="scientific">Culicoides sonorensis</name>
    <name type="common">Biting midge</name>
    <dbReference type="NCBI Taxonomy" id="179676"/>
    <lineage>
        <taxon>Eukaryota</taxon>
        <taxon>Metazoa</taxon>
        <taxon>Ecdysozoa</taxon>
        <taxon>Arthropoda</taxon>
        <taxon>Hexapoda</taxon>
        <taxon>Insecta</taxon>
        <taxon>Pterygota</taxon>
        <taxon>Neoptera</taxon>
        <taxon>Endopterygota</taxon>
        <taxon>Diptera</taxon>
        <taxon>Nematocera</taxon>
        <taxon>Chironomoidea</taxon>
        <taxon>Ceratopogonidae</taxon>
        <taxon>Ceratopogoninae</taxon>
        <taxon>Culicoides</taxon>
        <taxon>Monoculicoides</taxon>
    </lineage>
</organism>
<comment type="subcellular location">
    <subcellularLocation>
        <location evidence="1">Nucleus</location>
        <location evidence="1">Nucleolus</location>
    </subcellularLocation>
</comment>
<dbReference type="SUPFAM" id="SSF50978">
    <property type="entry name" value="WD40 repeat-like"/>
    <property type="match status" value="2"/>
</dbReference>
<dbReference type="PROSITE" id="PS50294">
    <property type="entry name" value="WD_REPEATS_REGION"/>
    <property type="match status" value="7"/>
</dbReference>
<feature type="repeat" description="WD" evidence="5">
    <location>
        <begin position="187"/>
        <end position="228"/>
    </location>
</feature>
<dbReference type="VEuPathDB" id="VectorBase:CSON000914"/>
<dbReference type="InterPro" id="IPR013934">
    <property type="entry name" value="Utp13_C"/>
</dbReference>
<dbReference type="GO" id="GO:0000480">
    <property type="term" value="P:endonucleolytic cleavage in 5'-ETS of tricistronic rRNA transcript (SSU-rRNA, 5.8S rRNA, LSU-rRNA)"/>
    <property type="evidence" value="ECO:0007669"/>
    <property type="project" value="TreeGrafter"/>
</dbReference>
<evidence type="ECO:0000256" key="2">
    <source>
        <dbReference type="ARBA" id="ARBA00022574"/>
    </source>
</evidence>
<dbReference type="GO" id="GO:0034511">
    <property type="term" value="F:U3 snoRNA binding"/>
    <property type="evidence" value="ECO:0007669"/>
    <property type="project" value="TreeGrafter"/>
</dbReference>
<dbReference type="PROSITE" id="PS50082">
    <property type="entry name" value="WD_REPEATS_2"/>
    <property type="match status" value="8"/>
</dbReference>
<feature type="repeat" description="WD" evidence="5">
    <location>
        <begin position="597"/>
        <end position="629"/>
    </location>
</feature>
<dbReference type="InterPro" id="IPR015943">
    <property type="entry name" value="WD40/YVTN_repeat-like_dom_sf"/>
</dbReference>
<dbReference type="OMA" id="PYVQRHF"/>
<dbReference type="InterPro" id="IPR020472">
    <property type="entry name" value="WD40_PAC1"/>
</dbReference>
<evidence type="ECO:0000259" key="6">
    <source>
        <dbReference type="Pfam" id="PF08625"/>
    </source>
</evidence>
<evidence type="ECO:0000256" key="3">
    <source>
        <dbReference type="ARBA" id="ARBA00022737"/>
    </source>
</evidence>
<dbReference type="CDD" id="cd00200">
    <property type="entry name" value="WD40"/>
    <property type="match status" value="2"/>
</dbReference>
<dbReference type="InterPro" id="IPR036322">
    <property type="entry name" value="WD40_repeat_dom_sf"/>
</dbReference>
<dbReference type="GO" id="GO:0030686">
    <property type="term" value="C:90S preribosome"/>
    <property type="evidence" value="ECO:0007669"/>
    <property type="project" value="TreeGrafter"/>
</dbReference>